<name>A0A0C7PAV4_PARSO</name>
<dbReference type="PANTHER" id="PTHR11102:SF160">
    <property type="entry name" value="ERAD-ASSOCIATED E3 UBIQUITIN-PROTEIN LIGASE COMPONENT HRD3"/>
    <property type="match status" value="1"/>
</dbReference>
<dbReference type="InterPro" id="IPR006597">
    <property type="entry name" value="Sel1-like"/>
</dbReference>
<dbReference type="Proteomes" id="UP000049127">
    <property type="component" value="Unassembled WGS sequence"/>
</dbReference>
<sequence>MNYFEDSINEYNEKDAQEKVELAISYILNDYENLDLKKTLILLKKSALQGNSGAQYLLGLLYQGGIEALEMCFGVDIFTNENIDIIDLDKSLYWFEKSAKQGNAKSQCNLGYIYENGIGVKVDYKKAINYYKQAAVQGDEIGQCNLGYMYEKGLGVDIDYKKAFKFYKKSATQGDEVGQNNLGEMYRDGLGTQVDYDIAMQLFQESAMNGCIEAFYNIGCMYEKGLGVDIDYEKAINIYEKASNLGHKQAKKKLERLLQLNK</sequence>
<dbReference type="EMBL" id="CEKZ01000003">
    <property type="protein sequence ID" value="CEQ03787.1"/>
    <property type="molecule type" value="Genomic_DNA"/>
</dbReference>
<protein>
    <submittedName>
        <fullName evidence="1">Sel1 repeat family</fullName>
    </submittedName>
</protein>
<accession>A0A0C7PAV4</accession>
<dbReference type="InterPro" id="IPR050767">
    <property type="entry name" value="Sel1_AlgK"/>
</dbReference>
<organism evidence="1 2">
    <name type="scientific">Paraclostridium sordellii</name>
    <name type="common">Clostridium sordellii</name>
    <dbReference type="NCBI Taxonomy" id="1505"/>
    <lineage>
        <taxon>Bacteria</taxon>
        <taxon>Bacillati</taxon>
        <taxon>Bacillota</taxon>
        <taxon>Clostridia</taxon>
        <taxon>Peptostreptococcales</taxon>
        <taxon>Peptostreptococcaceae</taxon>
        <taxon>Paraclostridium</taxon>
    </lineage>
</organism>
<dbReference type="PANTHER" id="PTHR11102">
    <property type="entry name" value="SEL-1-LIKE PROTEIN"/>
    <property type="match status" value="1"/>
</dbReference>
<reference evidence="1 2" key="1">
    <citation type="submission" date="2015-01" db="EMBL/GenBank/DDBJ databases">
        <authorList>
            <person name="Aslett A.Martin."/>
            <person name="De Silva Nishadi"/>
        </authorList>
    </citation>
    <scope>NUCLEOTIDE SEQUENCE [LARGE SCALE GENOMIC DNA]</scope>
    <source>
        <strain evidence="1 2">R28058</strain>
    </source>
</reference>
<proteinExistence type="predicted"/>
<dbReference type="AlphaFoldDB" id="A0A0C7PAV4"/>
<evidence type="ECO:0000313" key="1">
    <source>
        <dbReference type="EMBL" id="CEQ03787.1"/>
    </source>
</evidence>
<dbReference type="InterPro" id="IPR011990">
    <property type="entry name" value="TPR-like_helical_dom_sf"/>
</dbReference>
<dbReference type="SMART" id="SM00671">
    <property type="entry name" value="SEL1"/>
    <property type="match status" value="6"/>
</dbReference>
<dbReference type="Gene3D" id="1.25.40.10">
    <property type="entry name" value="Tetratricopeptide repeat domain"/>
    <property type="match status" value="2"/>
</dbReference>
<dbReference type="RefSeq" id="WP_055333399.1">
    <property type="nucleotide sequence ID" value="NZ_CDNF01000003.1"/>
</dbReference>
<evidence type="ECO:0000313" key="2">
    <source>
        <dbReference type="Proteomes" id="UP000049127"/>
    </source>
</evidence>
<dbReference type="SUPFAM" id="SSF81901">
    <property type="entry name" value="HCP-like"/>
    <property type="match status" value="1"/>
</dbReference>
<dbReference type="OrthoDB" id="2243049at2"/>
<dbReference type="Pfam" id="PF08238">
    <property type="entry name" value="Sel1"/>
    <property type="match status" value="6"/>
</dbReference>
<gene>
    <name evidence="1" type="ORF">R28058_15201</name>
</gene>